<dbReference type="PANTHER" id="PTHR12304:SF4">
    <property type="entry name" value="URIDINE NUCLEOSIDASE"/>
    <property type="match status" value="1"/>
</dbReference>
<accession>A0A9D2CDY8</accession>
<dbReference type="GO" id="GO:0006152">
    <property type="term" value="P:purine nucleoside catabolic process"/>
    <property type="evidence" value="ECO:0007669"/>
    <property type="project" value="TreeGrafter"/>
</dbReference>
<name>A0A9D2CDY8_9FIRM</name>
<organism evidence="4 5">
    <name type="scientific">Candidatus Intestinimonas merdavium</name>
    <dbReference type="NCBI Taxonomy" id="2838622"/>
    <lineage>
        <taxon>Bacteria</taxon>
        <taxon>Bacillati</taxon>
        <taxon>Bacillota</taxon>
        <taxon>Clostridia</taxon>
        <taxon>Eubacteriales</taxon>
        <taxon>Intestinimonas</taxon>
    </lineage>
</organism>
<gene>
    <name evidence="4" type="ORF">H9826_10755</name>
</gene>
<protein>
    <submittedName>
        <fullName evidence="4">Nucleoside hydrolase</fullName>
    </submittedName>
</protein>
<dbReference type="InterPro" id="IPR015910">
    <property type="entry name" value="I/U_nuclsd_hydro_CS"/>
</dbReference>
<dbReference type="AlphaFoldDB" id="A0A9D2CDY8"/>
<dbReference type="CDD" id="cd02651">
    <property type="entry name" value="nuc_hydro_IU_UC_XIUA"/>
    <property type="match status" value="1"/>
</dbReference>
<reference evidence="4" key="2">
    <citation type="submission" date="2021-04" db="EMBL/GenBank/DDBJ databases">
        <authorList>
            <person name="Gilroy R."/>
        </authorList>
    </citation>
    <scope>NUCLEOTIDE SEQUENCE</scope>
    <source>
        <strain evidence="4">CHK33-7979</strain>
    </source>
</reference>
<evidence type="ECO:0000313" key="5">
    <source>
        <dbReference type="Proteomes" id="UP000886824"/>
    </source>
</evidence>
<dbReference type="InterPro" id="IPR036452">
    <property type="entry name" value="Ribo_hydro-like"/>
</dbReference>
<evidence type="ECO:0000313" key="4">
    <source>
        <dbReference type="EMBL" id="HIY74426.1"/>
    </source>
</evidence>
<dbReference type="GO" id="GO:0045437">
    <property type="term" value="F:uridine nucleosidase activity"/>
    <property type="evidence" value="ECO:0007669"/>
    <property type="project" value="UniProtKB-ARBA"/>
</dbReference>
<dbReference type="Proteomes" id="UP000886824">
    <property type="component" value="Unassembled WGS sequence"/>
</dbReference>
<dbReference type="EMBL" id="DXCX01000117">
    <property type="protein sequence ID" value="HIY74426.1"/>
    <property type="molecule type" value="Genomic_DNA"/>
</dbReference>
<evidence type="ECO:0000256" key="1">
    <source>
        <dbReference type="ARBA" id="ARBA00022801"/>
    </source>
</evidence>
<dbReference type="Gene3D" id="3.90.245.10">
    <property type="entry name" value="Ribonucleoside hydrolase-like"/>
    <property type="match status" value="1"/>
</dbReference>
<comment type="caution">
    <text evidence="4">The sequence shown here is derived from an EMBL/GenBank/DDBJ whole genome shotgun (WGS) entry which is preliminary data.</text>
</comment>
<dbReference type="Pfam" id="PF01156">
    <property type="entry name" value="IU_nuc_hydro"/>
    <property type="match status" value="1"/>
</dbReference>
<dbReference type="PROSITE" id="PS01247">
    <property type="entry name" value="IUNH"/>
    <property type="match status" value="1"/>
</dbReference>
<keyword evidence="1 4" id="KW-0378">Hydrolase</keyword>
<dbReference type="PANTHER" id="PTHR12304">
    <property type="entry name" value="INOSINE-URIDINE PREFERRING NUCLEOSIDE HYDROLASE"/>
    <property type="match status" value="1"/>
</dbReference>
<feature type="domain" description="Inosine/uridine-preferring nucleoside hydrolase" evidence="3">
    <location>
        <begin position="8"/>
        <end position="302"/>
    </location>
</feature>
<dbReference type="SUPFAM" id="SSF53590">
    <property type="entry name" value="Nucleoside hydrolase"/>
    <property type="match status" value="1"/>
</dbReference>
<sequence length="315" mass="33491">MDENRQPVILDCDPGIDDAVALLLAARAPELKLVAVTAVAGNVGLDKTSLNARRVLTLAGVAVPVFAGASGPMFGEQVTADEVHGADGLLGIPAPEPAFPLGEGTAWDVIWQKAQEYGKELVIVATGPLTNLGIALVKYPELPSHIKRIVLMGGATDFGNTTPAAEYNIYADPEAADIVFRSGIPLVMCGLDVTHKAYFTQDEIDQLEALGTPQAVFAARTMGCGVEWHQRFLVPGAPMHDPCAMMYALEPELFEGISCWIGVECQGKYTRGKTVTDAYSDAKMSSGSNATLVTQADRETFVAHLTERLAAYGMP</sequence>
<proteinExistence type="predicted"/>
<dbReference type="GO" id="GO:0008477">
    <property type="term" value="F:purine nucleosidase activity"/>
    <property type="evidence" value="ECO:0007669"/>
    <property type="project" value="TreeGrafter"/>
</dbReference>
<dbReference type="InterPro" id="IPR023186">
    <property type="entry name" value="IUNH"/>
</dbReference>
<evidence type="ECO:0000259" key="3">
    <source>
        <dbReference type="Pfam" id="PF01156"/>
    </source>
</evidence>
<evidence type="ECO:0000256" key="2">
    <source>
        <dbReference type="ARBA" id="ARBA00023295"/>
    </source>
</evidence>
<dbReference type="InterPro" id="IPR001910">
    <property type="entry name" value="Inosine/uridine_hydrolase_dom"/>
</dbReference>
<dbReference type="GO" id="GO:0005829">
    <property type="term" value="C:cytosol"/>
    <property type="evidence" value="ECO:0007669"/>
    <property type="project" value="TreeGrafter"/>
</dbReference>
<keyword evidence="2" id="KW-0326">Glycosidase</keyword>
<reference evidence="4" key="1">
    <citation type="journal article" date="2021" name="PeerJ">
        <title>Extensive microbial diversity within the chicken gut microbiome revealed by metagenomics and culture.</title>
        <authorList>
            <person name="Gilroy R."/>
            <person name="Ravi A."/>
            <person name="Getino M."/>
            <person name="Pursley I."/>
            <person name="Horton D.L."/>
            <person name="Alikhan N.F."/>
            <person name="Baker D."/>
            <person name="Gharbi K."/>
            <person name="Hall N."/>
            <person name="Watson M."/>
            <person name="Adriaenssens E.M."/>
            <person name="Foster-Nyarko E."/>
            <person name="Jarju S."/>
            <person name="Secka A."/>
            <person name="Antonio M."/>
            <person name="Oren A."/>
            <person name="Chaudhuri R.R."/>
            <person name="La Ragione R."/>
            <person name="Hildebrand F."/>
            <person name="Pallen M.J."/>
        </authorList>
    </citation>
    <scope>NUCLEOTIDE SEQUENCE</scope>
    <source>
        <strain evidence="4">CHK33-7979</strain>
    </source>
</reference>